<feature type="active site" evidence="5">
    <location>
        <position position="104"/>
    </location>
</feature>
<keyword evidence="8" id="KW-1185">Reference proteome</keyword>
<dbReference type="InterPro" id="IPR003712">
    <property type="entry name" value="Cyanate_lyase_C"/>
</dbReference>
<dbReference type="SUPFAM" id="SSF47413">
    <property type="entry name" value="lambda repressor-like DNA-binding domains"/>
    <property type="match status" value="1"/>
</dbReference>
<gene>
    <name evidence="5" type="primary">cyn1</name>
    <name evidence="7" type="ORF">BCV69DRAFT_294876</name>
</gene>
<dbReference type="Pfam" id="PF02560">
    <property type="entry name" value="Cyanate_lyase"/>
    <property type="match status" value="1"/>
</dbReference>
<dbReference type="InterPro" id="IPR010982">
    <property type="entry name" value="Lambda_DNA-bd_dom_sf"/>
</dbReference>
<dbReference type="PROSITE" id="PS50943">
    <property type="entry name" value="HTH_CROC1"/>
    <property type="match status" value="1"/>
</dbReference>
<evidence type="ECO:0000256" key="2">
    <source>
        <dbReference type="ARBA" id="ARBA00009802"/>
    </source>
</evidence>
<dbReference type="Proteomes" id="UP000245942">
    <property type="component" value="Unassembled WGS sequence"/>
</dbReference>
<comment type="similarity">
    <text evidence="5">Belongs to the cyanase family.</text>
</comment>
<dbReference type="Gene3D" id="1.10.260.40">
    <property type="entry name" value="lambda repressor-like DNA-binding domains"/>
    <property type="match status" value="1"/>
</dbReference>
<dbReference type="EMBL" id="KZ819332">
    <property type="protein sequence ID" value="PWN19322.1"/>
    <property type="molecule type" value="Genomic_DNA"/>
</dbReference>
<dbReference type="SUPFAM" id="SSF55234">
    <property type="entry name" value="Cyanase C-terminal domain"/>
    <property type="match status" value="1"/>
</dbReference>
<comment type="similarity">
    <text evidence="2">Belongs to the MBF1 family.</text>
</comment>
<dbReference type="GO" id="GO:0003677">
    <property type="term" value="F:DNA binding"/>
    <property type="evidence" value="ECO:0007669"/>
    <property type="project" value="InterPro"/>
</dbReference>
<comment type="function">
    <text evidence="4">Transcriptional coactivator that stimulates GCN4-dependent transcriptional activity by bridging the DNA-binding region of GCN4 and TBP (SPT15), thereby recruiting TBP to GCN4-bound promoters. Involved in induction of the ribosome quality control (RQC) pathway; a pathway that degrades nascent peptide chains during problematic translation. Required to prevent stalled ribosomes from frameshifting.</text>
</comment>
<protein>
    <recommendedName>
        <fullName evidence="5">Cyanate hydratase</fullName>
        <shortName evidence="5">Cyanase</shortName>
        <ecNumber evidence="5">4.2.1.104</ecNumber>
    </recommendedName>
    <alternativeName>
        <fullName evidence="5">Cyanate hydrolase</fullName>
    </alternativeName>
    <alternativeName>
        <fullName evidence="5">Cyanate lyase</fullName>
    </alternativeName>
</protein>
<comment type="catalytic activity">
    <reaction evidence="5">
        <text>cyanate + hydrogencarbonate + 3 H(+) = NH4(+) + 2 CO2</text>
        <dbReference type="Rhea" id="RHEA:11120"/>
        <dbReference type="ChEBI" id="CHEBI:15378"/>
        <dbReference type="ChEBI" id="CHEBI:16526"/>
        <dbReference type="ChEBI" id="CHEBI:17544"/>
        <dbReference type="ChEBI" id="CHEBI:28938"/>
        <dbReference type="ChEBI" id="CHEBI:29195"/>
        <dbReference type="EC" id="4.2.1.104"/>
    </reaction>
</comment>
<accession>A0A316U1T1</accession>
<dbReference type="OrthoDB" id="10019422at2759"/>
<dbReference type="PRINTS" id="PR01693">
    <property type="entry name" value="CYANASE"/>
</dbReference>
<dbReference type="GO" id="GO:0008824">
    <property type="term" value="F:cyanate hydratase activity"/>
    <property type="evidence" value="ECO:0007669"/>
    <property type="project" value="UniProtKB-UniRule"/>
</dbReference>
<evidence type="ECO:0000256" key="3">
    <source>
        <dbReference type="ARBA" id="ARBA00023239"/>
    </source>
</evidence>
<dbReference type="CDD" id="cd00093">
    <property type="entry name" value="HTH_XRE"/>
    <property type="match status" value="1"/>
</dbReference>
<dbReference type="AlphaFoldDB" id="A0A316U1T1"/>
<organism evidence="7 8">
    <name type="scientific">Pseudomicrostroma glucosiphilum</name>
    <dbReference type="NCBI Taxonomy" id="1684307"/>
    <lineage>
        <taxon>Eukaryota</taxon>
        <taxon>Fungi</taxon>
        <taxon>Dikarya</taxon>
        <taxon>Basidiomycota</taxon>
        <taxon>Ustilaginomycotina</taxon>
        <taxon>Exobasidiomycetes</taxon>
        <taxon>Microstromatales</taxon>
        <taxon>Microstromatales incertae sedis</taxon>
        <taxon>Pseudomicrostroma</taxon>
    </lineage>
</organism>
<name>A0A316U1T1_9BASI</name>
<feature type="active site" evidence="5">
    <location>
        <position position="130"/>
    </location>
</feature>
<dbReference type="SMART" id="SM01116">
    <property type="entry name" value="Cyanate_lyase"/>
    <property type="match status" value="1"/>
</dbReference>
<dbReference type="NCBIfam" id="NF002773">
    <property type="entry name" value="PRK02866.1"/>
    <property type="match status" value="1"/>
</dbReference>
<dbReference type="NCBIfam" id="TIGR00673">
    <property type="entry name" value="cynS"/>
    <property type="match status" value="1"/>
</dbReference>
<dbReference type="PANTHER" id="PTHR34186:SF2">
    <property type="entry name" value="CYANATE HYDRATASE"/>
    <property type="match status" value="1"/>
</dbReference>
<reference evidence="7 8" key="1">
    <citation type="journal article" date="2018" name="Mol. Biol. Evol.">
        <title>Broad Genomic Sampling Reveals a Smut Pathogenic Ancestry of the Fungal Clade Ustilaginomycotina.</title>
        <authorList>
            <person name="Kijpornyongpan T."/>
            <person name="Mondo S.J."/>
            <person name="Barry K."/>
            <person name="Sandor L."/>
            <person name="Lee J."/>
            <person name="Lipzen A."/>
            <person name="Pangilinan J."/>
            <person name="LaButti K."/>
            <person name="Hainaut M."/>
            <person name="Henrissat B."/>
            <person name="Grigoriev I.V."/>
            <person name="Spatafora J.W."/>
            <person name="Aime M.C."/>
        </authorList>
    </citation>
    <scope>NUCLEOTIDE SEQUENCE [LARGE SCALE GENOMIC DNA]</scope>
    <source>
        <strain evidence="7 8">MCA 4718</strain>
    </source>
</reference>
<dbReference type="Gene3D" id="3.30.1160.10">
    <property type="entry name" value="Cyanate lyase, C-terminal domain"/>
    <property type="match status" value="1"/>
</dbReference>
<dbReference type="CDD" id="cd00559">
    <property type="entry name" value="Cyanase_C"/>
    <property type="match status" value="1"/>
</dbReference>
<dbReference type="InterPro" id="IPR001387">
    <property type="entry name" value="Cro/C1-type_HTH"/>
</dbReference>
<evidence type="ECO:0000256" key="5">
    <source>
        <dbReference type="HAMAP-Rule" id="MF_03139"/>
    </source>
</evidence>
<evidence type="ECO:0000256" key="1">
    <source>
        <dbReference type="ARBA" id="ARBA00003561"/>
    </source>
</evidence>
<evidence type="ECO:0000256" key="4">
    <source>
        <dbReference type="ARBA" id="ARBA00035107"/>
    </source>
</evidence>
<dbReference type="PANTHER" id="PTHR34186">
    <property type="entry name" value="CYANATE HYDRATASE"/>
    <property type="match status" value="1"/>
</dbReference>
<keyword evidence="3 5" id="KW-0456">Lyase</keyword>
<feature type="active site" evidence="5">
    <location>
        <position position="107"/>
    </location>
</feature>
<evidence type="ECO:0000313" key="7">
    <source>
        <dbReference type="EMBL" id="PWN19322.1"/>
    </source>
</evidence>
<dbReference type="HAMAP" id="MF_00535">
    <property type="entry name" value="Cyanate_hydrat"/>
    <property type="match status" value="1"/>
</dbReference>
<dbReference type="STRING" id="1684307.A0A316U1T1"/>
<evidence type="ECO:0000313" key="8">
    <source>
        <dbReference type="Proteomes" id="UP000245942"/>
    </source>
</evidence>
<dbReference type="InterPro" id="IPR036581">
    <property type="entry name" value="Cyanate_lyase_C_sf"/>
</dbReference>
<sequence length="163" mass="18141">MSFVPNQNKPAILSELGSPVYAALHEAKGRKGLSFEQVAKAIGRSEIYTAAIFYGQAKPEPEDLSKLAELLDVPHEGLVDALGPNFWAHRGLGSMPPKDPVIYRLYEAILVYGHPLKHLIHEKFGDGIMSAIDFNGDVERIPDPKGDRCRLTLEGKFLAYKRW</sequence>
<proteinExistence type="inferred from homology"/>
<dbReference type="PIRSF" id="PIRSF001263">
    <property type="entry name" value="Cyanate_hydratas"/>
    <property type="match status" value="1"/>
</dbReference>
<dbReference type="EC" id="4.2.1.104" evidence="5"/>
<dbReference type="SMART" id="SM00530">
    <property type="entry name" value="HTH_XRE"/>
    <property type="match status" value="1"/>
</dbReference>
<dbReference type="Pfam" id="PF13560">
    <property type="entry name" value="HTH_31"/>
    <property type="match status" value="1"/>
</dbReference>
<dbReference type="InterPro" id="IPR008076">
    <property type="entry name" value="Cyanase"/>
</dbReference>
<comment type="function">
    <text evidence="1 5">Catalyzes the reaction of cyanate with bicarbonate to produce ammonia and carbon dioxide.</text>
</comment>
<feature type="domain" description="HTH cro/C1-type" evidence="6">
    <location>
        <begin position="24"/>
        <end position="78"/>
    </location>
</feature>
<evidence type="ECO:0000259" key="6">
    <source>
        <dbReference type="PROSITE" id="PS50943"/>
    </source>
</evidence>